<evidence type="ECO:0000313" key="12">
    <source>
        <dbReference type="EMBL" id="TXR51778.1"/>
    </source>
</evidence>
<evidence type="ECO:0000256" key="4">
    <source>
        <dbReference type="ARBA" id="ARBA00021697"/>
    </source>
</evidence>
<feature type="binding site" evidence="11">
    <location>
        <position position="75"/>
    </location>
    <ligand>
        <name>Mg(2+)</name>
        <dbReference type="ChEBI" id="CHEBI:18420"/>
        <label>1</label>
        <note>catalytic</note>
    </ligand>
</feature>
<dbReference type="SUPFAM" id="SSF56655">
    <property type="entry name" value="Carbohydrate phosphatase"/>
    <property type="match status" value="1"/>
</dbReference>
<evidence type="ECO:0000313" key="13">
    <source>
        <dbReference type="Proteomes" id="UP000321234"/>
    </source>
</evidence>
<dbReference type="PRINTS" id="PR00377">
    <property type="entry name" value="IMPHPHTASES"/>
</dbReference>
<accession>A0A5C8Z3K6</accession>
<dbReference type="Proteomes" id="UP000321234">
    <property type="component" value="Unassembled WGS sequence"/>
</dbReference>
<sequence>MSDPSAEEVAALADLAERAARAAGELVRAGRAEHSAVTATKSSRTDVVTAMDTAAEQLIREVLRAERPQDAVLGEEGGSTGGTSGLTWVLDPIDGTVNYVYGIPAYAVSVAVVAGEPAPPRWRPVAGCVHNPETGETWTAAAGGGARLDGEPVVAAPAPPLAEALVGTGFGYTAQRREEQARVVAHVLPRVRDLRRTGSAALDLCYLASGRLDAFYERGLNPWDAAAGWLVAAEAGISLVGLDGAGASQEMLVAAAAPLAAELAAELSRAGALPPA</sequence>
<dbReference type="GO" id="GO:0007165">
    <property type="term" value="P:signal transduction"/>
    <property type="evidence" value="ECO:0007669"/>
    <property type="project" value="TreeGrafter"/>
</dbReference>
<dbReference type="EC" id="3.1.3.15" evidence="3"/>
<evidence type="ECO:0000256" key="5">
    <source>
        <dbReference type="ARBA" id="ARBA00022723"/>
    </source>
</evidence>
<feature type="binding site" evidence="11">
    <location>
        <position position="94"/>
    </location>
    <ligand>
        <name>Mg(2+)</name>
        <dbReference type="ChEBI" id="CHEBI:18420"/>
        <label>1</label>
        <note>catalytic</note>
    </ligand>
</feature>
<dbReference type="FunFam" id="3.30.540.10:FF:000003">
    <property type="entry name" value="Inositol-1-monophosphatase"/>
    <property type="match status" value="1"/>
</dbReference>
<dbReference type="Gene3D" id="3.40.190.80">
    <property type="match status" value="1"/>
</dbReference>
<evidence type="ECO:0000256" key="1">
    <source>
        <dbReference type="ARBA" id="ARBA00001946"/>
    </source>
</evidence>
<feature type="binding site" evidence="11">
    <location>
        <position position="93"/>
    </location>
    <ligand>
        <name>Mg(2+)</name>
        <dbReference type="ChEBI" id="CHEBI:18420"/>
        <label>2</label>
    </ligand>
</feature>
<dbReference type="InterPro" id="IPR000760">
    <property type="entry name" value="Inositol_monophosphatase-like"/>
</dbReference>
<name>A0A5C8Z3K6_9ACTN</name>
<comment type="catalytic activity">
    <reaction evidence="9">
        <text>L-histidinol phosphate + H2O = L-histidinol + phosphate</text>
        <dbReference type="Rhea" id="RHEA:14465"/>
        <dbReference type="ChEBI" id="CHEBI:15377"/>
        <dbReference type="ChEBI" id="CHEBI:43474"/>
        <dbReference type="ChEBI" id="CHEBI:57699"/>
        <dbReference type="ChEBI" id="CHEBI:57980"/>
        <dbReference type="EC" id="3.1.3.15"/>
    </reaction>
</comment>
<dbReference type="GO" id="GO:0004401">
    <property type="term" value="F:histidinol-phosphatase activity"/>
    <property type="evidence" value="ECO:0007669"/>
    <property type="project" value="UniProtKB-EC"/>
</dbReference>
<feature type="binding site" evidence="11">
    <location>
        <position position="224"/>
    </location>
    <ligand>
        <name>Mg(2+)</name>
        <dbReference type="ChEBI" id="CHEBI:18420"/>
        <label>1</label>
        <note>catalytic</note>
    </ligand>
</feature>
<comment type="cofactor">
    <cofactor evidence="1 11">
        <name>Mg(2+)</name>
        <dbReference type="ChEBI" id="CHEBI:18420"/>
    </cofactor>
</comment>
<keyword evidence="6" id="KW-0378">Hydrolase</keyword>
<evidence type="ECO:0000256" key="8">
    <source>
        <dbReference type="ARBA" id="ARBA00033209"/>
    </source>
</evidence>
<evidence type="ECO:0000256" key="3">
    <source>
        <dbReference type="ARBA" id="ARBA00013085"/>
    </source>
</evidence>
<organism evidence="12 13">
    <name type="scientific">Quadrisphaera setariae</name>
    <dbReference type="NCBI Taxonomy" id="2593304"/>
    <lineage>
        <taxon>Bacteria</taxon>
        <taxon>Bacillati</taxon>
        <taxon>Actinomycetota</taxon>
        <taxon>Actinomycetes</taxon>
        <taxon>Kineosporiales</taxon>
        <taxon>Kineosporiaceae</taxon>
        <taxon>Quadrisphaera</taxon>
    </lineage>
</organism>
<keyword evidence="5 11" id="KW-0479">Metal-binding</keyword>
<reference evidence="12 13" key="1">
    <citation type="submission" date="2019-07" db="EMBL/GenBank/DDBJ databases">
        <title>Quadrisphaera sp. strain DD2A genome sequencing and assembly.</title>
        <authorList>
            <person name="Kim I."/>
        </authorList>
    </citation>
    <scope>NUCLEOTIDE SEQUENCE [LARGE SCALE GENOMIC DNA]</scope>
    <source>
        <strain evidence="12 13">DD2A</strain>
    </source>
</reference>
<dbReference type="InterPro" id="IPR020583">
    <property type="entry name" value="Inositol_monoP_metal-BS"/>
</dbReference>
<dbReference type="PANTHER" id="PTHR20854:SF4">
    <property type="entry name" value="INOSITOL-1-MONOPHOSPHATASE-RELATED"/>
    <property type="match status" value="1"/>
</dbReference>
<dbReference type="GO" id="GO:0008934">
    <property type="term" value="F:inositol monophosphate 1-phosphatase activity"/>
    <property type="evidence" value="ECO:0007669"/>
    <property type="project" value="TreeGrafter"/>
</dbReference>
<proteinExistence type="predicted"/>
<dbReference type="GO" id="GO:0006020">
    <property type="term" value="P:inositol metabolic process"/>
    <property type="evidence" value="ECO:0007669"/>
    <property type="project" value="TreeGrafter"/>
</dbReference>
<dbReference type="EMBL" id="VKAC01000017">
    <property type="protein sequence ID" value="TXR51778.1"/>
    <property type="molecule type" value="Genomic_DNA"/>
</dbReference>
<comment type="pathway">
    <text evidence="2">Amino-acid biosynthesis; L-histidine biosynthesis; L-histidine from 5-phospho-alpha-D-ribose 1-diphosphate: step 8/9.</text>
</comment>
<evidence type="ECO:0000256" key="9">
    <source>
        <dbReference type="ARBA" id="ARBA00049158"/>
    </source>
</evidence>
<dbReference type="PROSITE" id="PS00629">
    <property type="entry name" value="IMP_1"/>
    <property type="match status" value="1"/>
</dbReference>
<keyword evidence="7 11" id="KW-0460">Magnesium</keyword>
<feature type="binding site" evidence="11">
    <location>
        <position position="91"/>
    </location>
    <ligand>
        <name>Mg(2+)</name>
        <dbReference type="ChEBI" id="CHEBI:18420"/>
        <label>1</label>
        <note>catalytic</note>
    </ligand>
</feature>
<dbReference type="Gene3D" id="3.30.540.10">
    <property type="entry name" value="Fructose-1,6-Bisphosphatase, subunit A, domain 1"/>
    <property type="match status" value="1"/>
</dbReference>
<evidence type="ECO:0000256" key="11">
    <source>
        <dbReference type="PIRSR" id="PIRSR600760-2"/>
    </source>
</evidence>
<dbReference type="OrthoDB" id="9772456at2"/>
<dbReference type="GO" id="GO:0046872">
    <property type="term" value="F:metal ion binding"/>
    <property type="evidence" value="ECO:0007669"/>
    <property type="project" value="UniProtKB-KW"/>
</dbReference>
<comment type="function">
    <text evidence="10">Catalyzes the dephosphorylation of histidinol-phosphate to histidinol, the direct precursor of histidine.</text>
</comment>
<keyword evidence="13" id="KW-1185">Reference proteome</keyword>
<evidence type="ECO:0000256" key="6">
    <source>
        <dbReference type="ARBA" id="ARBA00022801"/>
    </source>
</evidence>
<dbReference type="Pfam" id="PF00459">
    <property type="entry name" value="Inositol_P"/>
    <property type="match status" value="1"/>
</dbReference>
<gene>
    <name evidence="12" type="ORF">FMM08_21190</name>
</gene>
<dbReference type="RefSeq" id="WP_147928339.1">
    <property type="nucleotide sequence ID" value="NZ_VKAC01000017.1"/>
</dbReference>
<protein>
    <recommendedName>
        <fullName evidence="4">Histidinol-phosphatase</fullName>
        <ecNumber evidence="3">3.1.3.15</ecNumber>
    </recommendedName>
    <alternativeName>
        <fullName evidence="8">Histidinol-phosphate phosphatase</fullName>
    </alternativeName>
</protein>
<evidence type="ECO:0000256" key="7">
    <source>
        <dbReference type="ARBA" id="ARBA00022842"/>
    </source>
</evidence>
<dbReference type="AlphaFoldDB" id="A0A5C8Z3K6"/>
<dbReference type="PANTHER" id="PTHR20854">
    <property type="entry name" value="INOSITOL MONOPHOSPHATASE"/>
    <property type="match status" value="1"/>
</dbReference>
<evidence type="ECO:0000256" key="10">
    <source>
        <dbReference type="ARBA" id="ARBA00053547"/>
    </source>
</evidence>
<comment type="caution">
    <text evidence="12">The sequence shown here is derived from an EMBL/GenBank/DDBJ whole genome shotgun (WGS) entry which is preliminary data.</text>
</comment>
<evidence type="ECO:0000256" key="2">
    <source>
        <dbReference type="ARBA" id="ARBA00004970"/>
    </source>
</evidence>